<evidence type="ECO:0000313" key="1">
    <source>
        <dbReference type="EMBL" id="AVO40704.1"/>
    </source>
</evidence>
<dbReference type="AlphaFoldDB" id="A0A2S0MXU0"/>
<dbReference type="GO" id="GO:0006355">
    <property type="term" value="P:regulation of DNA-templated transcription"/>
    <property type="evidence" value="ECO:0007669"/>
    <property type="project" value="InterPro"/>
</dbReference>
<dbReference type="InterPro" id="IPR010985">
    <property type="entry name" value="Ribbon_hlx_hlx"/>
</dbReference>
<protein>
    <submittedName>
        <fullName evidence="1">CopG family transcriptional regulator</fullName>
    </submittedName>
</protein>
<proteinExistence type="predicted"/>
<dbReference type="SUPFAM" id="SSF47598">
    <property type="entry name" value="Ribbon-helix-helix"/>
    <property type="match status" value="1"/>
</dbReference>
<dbReference type="KEGG" id="simp:C6571_04855"/>
<accession>A0A2S0MXU0</accession>
<dbReference type="EMBL" id="CP027669">
    <property type="protein sequence ID" value="AVO40704.1"/>
    <property type="molecule type" value="Genomic_DNA"/>
</dbReference>
<keyword evidence="2" id="KW-1185">Reference proteome</keyword>
<sequence>MSQITLYLDDATQALVDQAAQAHGVSKSRWVADIIRKHAAHEWPHDCLQLAGRFPDFPLSEREDKKKAQPADVPRLGF</sequence>
<dbReference type="OrthoDB" id="5472118at2"/>
<organism evidence="1 2">
    <name type="scientific">Simplicispira suum</name>
    <dbReference type="NCBI Taxonomy" id="2109915"/>
    <lineage>
        <taxon>Bacteria</taxon>
        <taxon>Pseudomonadati</taxon>
        <taxon>Pseudomonadota</taxon>
        <taxon>Betaproteobacteria</taxon>
        <taxon>Burkholderiales</taxon>
        <taxon>Comamonadaceae</taxon>
        <taxon>Simplicispira</taxon>
    </lineage>
</organism>
<gene>
    <name evidence="1" type="ORF">C6571_04855</name>
</gene>
<evidence type="ECO:0000313" key="2">
    <source>
        <dbReference type="Proteomes" id="UP000239326"/>
    </source>
</evidence>
<dbReference type="CDD" id="cd21631">
    <property type="entry name" value="RHH_CopG_NikR-like"/>
    <property type="match status" value="1"/>
</dbReference>
<name>A0A2S0MXU0_9BURK</name>
<reference evidence="1 2" key="1">
    <citation type="submission" date="2018-03" db="EMBL/GenBank/DDBJ databases">
        <title>Genome sequencing of Simplicispira sp.</title>
        <authorList>
            <person name="Kim S.-J."/>
            <person name="Heo J."/>
            <person name="Kwon S.-W."/>
        </authorList>
    </citation>
    <scope>NUCLEOTIDE SEQUENCE [LARGE SCALE GENOMIC DNA]</scope>
    <source>
        <strain evidence="1 2">SC1-8</strain>
    </source>
</reference>
<dbReference type="Proteomes" id="UP000239326">
    <property type="component" value="Chromosome"/>
</dbReference>
<dbReference type="RefSeq" id="WP_106445695.1">
    <property type="nucleotide sequence ID" value="NZ_CP027669.1"/>
</dbReference>